<reference evidence="9" key="1">
    <citation type="submission" date="2020-10" db="EMBL/GenBank/DDBJ databases">
        <authorList>
            <person name="Gilroy R."/>
        </authorList>
    </citation>
    <scope>NUCLEOTIDE SEQUENCE</scope>
    <source>
        <strain evidence="9">ChiW13-3771</strain>
    </source>
</reference>
<feature type="transmembrane region" description="Helical" evidence="8">
    <location>
        <begin position="20"/>
        <end position="40"/>
    </location>
</feature>
<dbReference type="Pfam" id="PF03591">
    <property type="entry name" value="AzlC"/>
    <property type="match status" value="1"/>
</dbReference>
<evidence type="ECO:0000256" key="3">
    <source>
        <dbReference type="ARBA" id="ARBA00022448"/>
    </source>
</evidence>
<dbReference type="GO" id="GO:1903785">
    <property type="term" value="P:L-valine transmembrane transport"/>
    <property type="evidence" value="ECO:0007669"/>
    <property type="project" value="TreeGrafter"/>
</dbReference>
<comment type="caution">
    <text evidence="9">The sequence shown here is derived from an EMBL/GenBank/DDBJ whole genome shotgun (WGS) entry which is preliminary data.</text>
</comment>
<sequence>MKKEEFAEGLRDGVPICLGYLSVSFAYGMMAVNSGMPIWSTVLISLSNLTSAGQFAGTNLILAGGSFLEIAMTTFIINIRYFLMSLTMSQKVKQEMTMPQRLSISFGITDEIFAVSMQHPRELTASYLAGLIITPVAGWTAGTFLGGVLTSLMPQILSNALNIALYGMFIAIIIPPAREQKAVLFTVVLAIGMSVIFTYVPVLSLLSGGWGIILITIVVSAIAAWLFPMKEEKGEVS</sequence>
<evidence type="ECO:0000256" key="8">
    <source>
        <dbReference type="SAM" id="Phobius"/>
    </source>
</evidence>
<feature type="transmembrane region" description="Helical" evidence="8">
    <location>
        <begin position="127"/>
        <end position="150"/>
    </location>
</feature>
<proteinExistence type="inferred from homology"/>
<evidence type="ECO:0000313" key="9">
    <source>
        <dbReference type="EMBL" id="HIR87326.1"/>
    </source>
</evidence>
<dbReference type="PANTHER" id="PTHR34979:SF1">
    <property type="entry name" value="INNER MEMBRANE PROTEIN YGAZ"/>
    <property type="match status" value="1"/>
</dbReference>
<dbReference type="PANTHER" id="PTHR34979">
    <property type="entry name" value="INNER MEMBRANE PROTEIN YGAZ"/>
    <property type="match status" value="1"/>
</dbReference>
<dbReference type="EMBL" id="DVHN01000001">
    <property type="protein sequence ID" value="HIR87326.1"/>
    <property type="molecule type" value="Genomic_DNA"/>
</dbReference>
<evidence type="ECO:0000256" key="4">
    <source>
        <dbReference type="ARBA" id="ARBA00022475"/>
    </source>
</evidence>
<feature type="transmembrane region" description="Helical" evidence="8">
    <location>
        <begin position="208"/>
        <end position="227"/>
    </location>
</feature>
<dbReference type="AlphaFoldDB" id="A0A9D1EC23"/>
<keyword evidence="3" id="KW-0813">Transport</keyword>
<evidence type="ECO:0000256" key="5">
    <source>
        <dbReference type="ARBA" id="ARBA00022692"/>
    </source>
</evidence>
<evidence type="ECO:0000256" key="1">
    <source>
        <dbReference type="ARBA" id="ARBA00004651"/>
    </source>
</evidence>
<comment type="subcellular location">
    <subcellularLocation>
        <location evidence="1">Cell membrane</location>
        <topology evidence="1">Multi-pass membrane protein</topology>
    </subcellularLocation>
</comment>
<protein>
    <submittedName>
        <fullName evidence="9">AzlC family ABC transporter permease</fullName>
    </submittedName>
</protein>
<evidence type="ECO:0000313" key="10">
    <source>
        <dbReference type="Proteomes" id="UP000824201"/>
    </source>
</evidence>
<evidence type="ECO:0000256" key="2">
    <source>
        <dbReference type="ARBA" id="ARBA00010735"/>
    </source>
</evidence>
<evidence type="ECO:0000256" key="7">
    <source>
        <dbReference type="ARBA" id="ARBA00023136"/>
    </source>
</evidence>
<keyword evidence="5 8" id="KW-0812">Transmembrane</keyword>
<keyword evidence="4" id="KW-1003">Cell membrane</keyword>
<dbReference type="GO" id="GO:0005886">
    <property type="term" value="C:plasma membrane"/>
    <property type="evidence" value="ECO:0007669"/>
    <property type="project" value="UniProtKB-SubCell"/>
</dbReference>
<feature type="transmembrane region" description="Helical" evidence="8">
    <location>
        <begin position="60"/>
        <end position="83"/>
    </location>
</feature>
<dbReference type="Proteomes" id="UP000824201">
    <property type="component" value="Unassembled WGS sequence"/>
</dbReference>
<keyword evidence="7 8" id="KW-0472">Membrane</keyword>
<keyword evidence="6 8" id="KW-1133">Transmembrane helix</keyword>
<gene>
    <name evidence="9" type="ORF">IAC96_00100</name>
</gene>
<feature type="transmembrane region" description="Helical" evidence="8">
    <location>
        <begin position="156"/>
        <end position="175"/>
    </location>
</feature>
<comment type="similarity">
    <text evidence="2">Belongs to the AzlC family.</text>
</comment>
<reference evidence="9" key="2">
    <citation type="journal article" date="2021" name="PeerJ">
        <title>Extensive microbial diversity within the chicken gut microbiome revealed by metagenomics and culture.</title>
        <authorList>
            <person name="Gilroy R."/>
            <person name="Ravi A."/>
            <person name="Getino M."/>
            <person name="Pursley I."/>
            <person name="Horton D.L."/>
            <person name="Alikhan N.F."/>
            <person name="Baker D."/>
            <person name="Gharbi K."/>
            <person name="Hall N."/>
            <person name="Watson M."/>
            <person name="Adriaenssens E.M."/>
            <person name="Foster-Nyarko E."/>
            <person name="Jarju S."/>
            <person name="Secka A."/>
            <person name="Antonio M."/>
            <person name="Oren A."/>
            <person name="Chaudhuri R.R."/>
            <person name="La Ragione R."/>
            <person name="Hildebrand F."/>
            <person name="Pallen M.J."/>
        </authorList>
    </citation>
    <scope>NUCLEOTIDE SEQUENCE</scope>
    <source>
        <strain evidence="9">ChiW13-3771</strain>
    </source>
</reference>
<feature type="transmembrane region" description="Helical" evidence="8">
    <location>
        <begin position="182"/>
        <end position="202"/>
    </location>
</feature>
<evidence type="ECO:0000256" key="6">
    <source>
        <dbReference type="ARBA" id="ARBA00022989"/>
    </source>
</evidence>
<name>A0A9D1EC23_9FIRM</name>
<accession>A0A9D1EC23</accession>
<organism evidence="9 10">
    <name type="scientific">Candidatus Fimimorpha faecalis</name>
    <dbReference type="NCBI Taxonomy" id="2840824"/>
    <lineage>
        <taxon>Bacteria</taxon>
        <taxon>Bacillati</taxon>
        <taxon>Bacillota</taxon>
        <taxon>Clostridia</taxon>
        <taxon>Eubacteriales</taxon>
        <taxon>Candidatus Fimimorpha</taxon>
    </lineage>
</organism>
<dbReference type="InterPro" id="IPR011606">
    <property type="entry name" value="Brnchd-chn_aa_trnsp_permease"/>
</dbReference>